<dbReference type="AlphaFoldDB" id="A0A6J7I1H0"/>
<protein>
    <submittedName>
        <fullName evidence="1">Unannotated protein</fullName>
    </submittedName>
</protein>
<organism evidence="1">
    <name type="scientific">freshwater metagenome</name>
    <dbReference type="NCBI Taxonomy" id="449393"/>
    <lineage>
        <taxon>unclassified sequences</taxon>
        <taxon>metagenomes</taxon>
        <taxon>ecological metagenomes</taxon>
    </lineage>
</organism>
<dbReference type="EMBL" id="CAFBMG010000292">
    <property type="protein sequence ID" value="CAB4924546.1"/>
    <property type="molecule type" value="Genomic_DNA"/>
</dbReference>
<sequence length="50" mass="6011">MILHLWPLRLIHLSWHGLTKIRIDLLKVRVLEELCVELRLNRADRNEVSV</sequence>
<gene>
    <name evidence="1" type="ORF">UFOPK3519_02112</name>
</gene>
<reference evidence="1" key="1">
    <citation type="submission" date="2020-05" db="EMBL/GenBank/DDBJ databases">
        <authorList>
            <person name="Chiriac C."/>
            <person name="Salcher M."/>
            <person name="Ghai R."/>
            <person name="Kavagutti S V."/>
        </authorList>
    </citation>
    <scope>NUCLEOTIDE SEQUENCE</scope>
</reference>
<accession>A0A6J7I1H0</accession>
<name>A0A6J7I1H0_9ZZZZ</name>
<proteinExistence type="predicted"/>
<evidence type="ECO:0000313" key="1">
    <source>
        <dbReference type="EMBL" id="CAB4924546.1"/>
    </source>
</evidence>